<dbReference type="STRING" id="1515439.SAMN06265784_108219"/>
<dbReference type="Gene3D" id="3.10.560.10">
    <property type="entry name" value="Outer membrane lipoprotein wza domain like"/>
    <property type="match status" value="2"/>
</dbReference>
<proteinExistence type="inferred from homology"/>
<dbReference type="InterPro" id="IPR054765">
    <property type="entry name" value="SLBB_dom"/>
</dbReference>
<evidence type="ECO:0000256" key="10">
    <source>
        <dbReference type="ARBA" id="ARBA00023114"/>
    </source>
</evidence>
<keyword evidence="5" id="KW-0762">Sugar transport</keyword>
<dbReference type="GO" id="GO:0015159">
    <property type="term" value="F:polysaccharide transmembrane transporter activity"/>
    <property type="evidence" value="ECO:0007669"/>
    <property type="project" value="InterPro"/>
</dbReference>
<comment type="subcellular location">
    <subcellularLocation>
        <location evidence="1">Cell outer membrane</location>
        <topology evidence="1">Multi-pass membrane protein</topology>
    </subcellularLocation>
</comment>
<keyword evidence="6" id="KW-0812">Transmembrane</keyword>
<keyword evidence="11" id="KW-0472">Membrane</keyword>
<dbReference type="InterPro" id="IPR003715">
    <property type="entry name" value="Poly_export_N"/>
</dbReference>
<sequence>MNDRLWPCIFSIVTGPIGRQRQIQVLRVMKKNFFAICLPAVLTLTGCGTFPDWIPTSGASRQQVLEQHDSGRIKGIQVVDVNDVLARELAKAKQRGQFSDIFTSKAGNNYGVGPGDVLEVTIWETPPAMLFGSTAPVPLPSLSSGVATSVTLPTQMVAADGTITIPFAGRVSVAGRTTEQIEAIIVSHLKGKANQPQVLVTVAKNNASNVTIVGEVNTSSMMPLTPKGERLLDALAFAGGLKQPVSHMAVQLSRGNTTDAMPLDSVIRDPKQNVLLEPGDVVTALFQPLTFSVLGATGKNAEIPFEAQGISLAQALARSGGLNDNRADARAIFVFRFEDAKLVKNMDPSVKPSNDKVPVVYEVNLRDPAAFFVTQNFPIENHDLIYVSNSPGAEFRKFLSFLALVANPALTFTNDFSN</sequence>
<name>A0A1X7LTD6_9BURK</name>
<evidence type="ECO:0000256" key="2">
    <source>
        <dbReference type="ARBA" id="ARBA00009450"/>
    </source>
</evidence>
<evidence type="ECO:0000256" key="1">
    <source>
        <dbReference type="ARBA" id="ARBA00004571"/>
    </source>
</evidence>
<keyword evidence="14" id="KW-0449">Lipoprotein</keyword>
<keyword evidence="18" id="KW-1185">Reference proteome</keyword>
<evidence type="ECO:0000256" key="4">
    <source>
        <dbReference type="ARBA" id="ARBA00022452"/>
    </source>
</evidence>
<keyword evidence="3" id="KW-0813">Transport</keyword>
<evidence type="ECO:0000256" key="8">
    <source>
        <dbReference type="ARBA" id="ARBA00023047"/>
    </source>
</evidence>
<gene>
    <name evidence="17" type="ORF">SAMN06265784_108219</name>
</gene>
<keyword evidence="10" id="KW-0626">Porin</keyword>
<dbReference type="Pfam" id="PF22461">
    <property type="entry name" value="SLBB_2"/>
    <property type="match status" value="2"/>
</dbReference>
<dbReference type="GO" id="GO:0046930">
    <property type="term" value="C:pore complex"/>
    <property type="evidence" value="ECO:0007669"/>
    <property type="project" value="UniProtKB-KW"/>
</dbReference>
<accession>A0A1X7LTD6</accession>
<dbReference type="EMBL" id="FXAT01000008">
    <property type="protein sequence ID" value="SMG56532.1"/>
    <property type="molecule type" value="Genomic_DNA"/>
</dbReference>
<comment type="similarity">
    <text evidence="2">Belongs to the BexD/CtrA/VexA family.</text>
</comment>
<feature type="domain" description="SLBB" evidence="16">
    <location>
        <begin position="209"/>
        <end position="282"/>
    </location>
</feature>
<feature type="domain" description="SLBB" evidence="16">
    <location>
        <begin position="291"/>
        <end position="387"/>
    </location>
</feature>
<dbReference type="PANTHER" id="PTHR33619:SF3">
    <property type="entry name" value="POLYSACCHARIDE EXPORT PROTEIN GFCE-RELATED"/>
    <property type="match status" value="1"/>
</dbReference>
<dbReference type="InterPro" id="IPR049712">
    <property type="entry name" value="Poly_export"/>
</dbReference>
<dbReference type="Proteomes" id="UP000193228">
    <property type="component" value="Unassembled WGS sequence"/>
</dbReference>
<dbReference type="PANTHER" id="PTHR33619">
    <property type="entry name" value="POLYSACCHARIDE EXPORT PROTEIN GFCE-RELATED"/>
    <property type="match status" value="1"/>
</dbReference>
<keyword evidence="13" id="KW-0998">Cell outer membrane</keyword>
<evidence type="ECO:0000256" key="13">
    <source>
        <dbReference type="ARBA" id="ARBA00023237"/>
    </source>
</evidence>
<dbReference type="AlphaFoldDB" id="A0A1X7LTD6"/>
<dbReference type="Gene3D" id="3.30.1950.10">
    <property type="entry name" value="wza like domain"/>
    <property type="match status" value="1"/>
</dbReference>
<feature type="domain" description="Polysaccharide export protein N-terminal" evidence="15">
    <location>
        <begin position="106"/>
        <end position="202"/>
    </location>
</feature>
<keyword evidence="9" id="KW-0406">Ion transport</keyword>
<dbReference type="GO" id="GO:0006811">
    <property type="term" value="P:monoatomic ion transport"/>
    <property type="evidence" value="ECO:0007669"/>
    <property type="project" value="UniProtKB-KW"/>
</dbReference>
<dbReference type="GO" id="GO:0009279">
    <property type="term" value="C:cell outer membrane"/>
    <property type="evidence" value="ECO:0007669"/>
    <property type="project" value="UniProtKB-SubCell"/>
</dbReference>
<dbReference type="Pfam" id="PF02563">
    <property type="entry name" value="Poly_export"/>
    <property type="match status" value="1"/>
</dbReference>
<evidence type="ECO:0000256" key="9">
    <source>
        <dbReference type="ARBA" id="ARBA00023065"/>
    </source>
</evidence>
<evidence type="ECO:0000256" key="6">
    <source>
        <dbReference type="ARBA" id="ARBA00022692"/>
    </source>
</evidence>
<evidence type="ECO:0000256" key="14">
    <source>
        <dbReference type="ARBA" id="ARBA00023288"/>
    </source>
</evidence>
<evidence type="ECO:0000313" key="18">
    <source>
        <dbReference type="Proteomes" id="UP000193228"/>
    </source>
</evidence>
<keyword evidence="12" id="KW-0564">Palmitate</keyword>
<evidence type="ECO:0000256" key="3">
    <source>
        <dbReference type="ARBA" id="ARBA00022448"/>
    </source>
</evidence>
<evidence type="ECO:0000256" key="11">
    <source>
        <dbReference type="ARBA" id="ARBA00023136"/>
    </source>
</evidence>
<keyword evidence="7" id="KW-0732">Signal</keyword>
<keyword evidence="4" id="KW-1134">Transmembrane beta strand</keyword>
<evidence type="ECO:0000256" key="7">
    <source>
        <dbReference type="ARBA" id="ARBA00022729"/>
    </source>
</evidence>
<reference evidence="18" key="1">
    <citation type="submission" date="2017-04" db="EMBL/GenBank/DDBJ databases">
        <authorList>
            <person name="Varghese N."/>
            <person name="Submissions S."/>
        </authorList>
    </citation>
    <scope>NUCLEOTIDE SEQUENCE [LARGE SCALE GENOMIC DNA]</scope>
    <source>
        <strain evidence="18">LMG 29540</strain>
    </source>
</reference>
<evidence type="ECO:0000313" key="17">
    <source>
        <dbReference type="EMBL" id="SMG56532.1"/>
    </source>
</evidence>
<keyword evidence="8" id="KW-0625">Polysaccharide transport</keyword>
<organism evidence="17 18">
    <name type="scientific">Paraburkholderia susongensis</name>
    <dbReference type="NCBI Taxonomy" id="1515439"/>
    <lineage>
        <taxon>Bacteria</taxon>
        <taxon>Pseudomonadati</taxon>
        <taxon>Pseudomonadota</taxon>
        <taxon>Betaproteobacteria</taxon>
        <taxon>Burkholderiales</taxon>
        <taxon>Burkholderiaceae</taxon>
        <taxon>Paraburkholderia</taxon>
    </lineage>
</organism>
<evidence type="ECO:0000259" key="15">
    <source>
        <dbReference type="Pfam" id="PF02563"/>
    </source>
</evidence>
<dbReference type="GO" id="GO:0015288">
    <property type="term" value="F:porin activity"/>
    <property type="evidence" value="ECO:0007669"/>
    <property type="project" value="UniProtKB-KW"/>
</dbReference>
<evidence type="ECO:0000256" key="12">
    <source>
        <dbReference type="ARBA" id="ARBA00023139"/>
    </source>
</evidence>
<protein>
    <submittedName>
        <fullName evidence="17">Polysaccharide export outer membrane protein</fullName>
    </submittedName>
</protein>
<evidence type="ECO:0000259" key="16">
    <source>
        <dbReference type="Pfam" id="PF22461"/>
    </source>
</evidence>
<evidence type="ECO:0000256" key="5">
    <source>
        <dbReference type="ARBA" id="ARBA00022597"/>
    </source>
</evidence>